<evidence type="ECO:0000256" key="1">
    <source>
        <dbReference type="ARBA" id="ARBA00000085"/>
    </source>
</evidence>
<dbReference type="InterPro" id="IPR050482">
    <property type="entry name" value="Sensor_HK_TwoCompSys"/>
</dbReference>
<keyword evidence="12" id="KW-1185">Reference proteome</keyword>
<feature type="transmembrane region" description="Helical" evidence="9">
    <location>
        <begin position="187"/>
        <end position="209"/>
    </location>
</feature>
<feature type="transmembrane region" description="Helical" evidence="9">
    <location>
        <begin position="90"/>
        <end position="107"/>
    </location>
</feature>
<feature type="transmembrane region" description="Helical" evidence="9">
    <location>
        <begin position="281"/>
        <end position="300"/>
    </location>
</feature>
<accession>A0A1C6UWM0</accession>
<evidence type="ECO:0000256" key="6">
    <source>
        <dbReference type="ARBA" id="ARBA00022777"/>
    </source>
</evidence>
<keyword evidence="9" id="KW-0812">Transmembrane</keyword>
<dbReference type="PANTHER" id="PTHR24421">
    <property type="entry name" value="NITRATE/NITRITE SENSOR PROTEIN NARX-RELATED"/>
    <property type="match status" value="1"/>
</dbReference>
<dbReference type="InterPro" id="IPR029016">
    <property type="entry name" value="GAF-like_dom_sf"/>
</dbReference>
<dbReference type="InterPro" id="IPR003594">
    <property type="entry name" value="HATPase_dom"/>
</dbReference>
<feature type="transmembrane region" description="Helical" evidence="9">
    <location>
        <begin position="221"/>
        <end position="241"/>
    </location>
</feature>
<dbReference type="STRING" id="227316.GA0070604_3832"/>
<keyword evidence="7" id="KW-0067">ATP-binding</keyword>
<dbReference type="Proteomes" id="UP000199696">
    <property type="component" value="Unassembled WGS sequence"/>
</dbReference>
<keyword evidence="4" id="KW-0808">Transferase</keyword>
<proteinExistence type="predicted"/>
<organism evidence="11 12">
    <name type="scientific">Micromonospora eburnea</name>
    <dbReference type="NCBI Taxonomy" id="227316"/>
    <lineage>
        <taxon>Bacteria</taxon>
        <taxon>Bacillati</taxon>
        <taxon>Actinomycetota</taxon>
        <taxon>Actinomycetes</taxon>
        <taxon>Micromonosporales</taxon>
        <taxon>Micromonosporaceae</taxon>
        <taxon>Micromonospora</taxon>
    </lineage>
</organism>
<dbReference type="GO" id="GO:0005524">
    <property type="term" value="F:ATP binding"/>
    <property type="evidence" value="ECO:0007669"/>
    <property type="project" value="UniProtKB-KW"/>
</dbReference>
<dbReference type="EMBL" id="FMHY01000002">
    <property type="protein sequence ID" value="SCL58437.1"/>
    <property type="molecule type" value="Genomic_DNA"/>
</dbReference>
<feature type="transmembrane region" description="Helical" evidence="9">
    <location>
        <begin position="148"/>
        <end position="167"/>
    </location>
</feature>
<dbReference type="CDD" id="cd16917">
    <property type="entry name" value="HATPase_UhpB-NarQ-NarX-like"/>
    <property type="match status" value="1"/>
</dbReference>
<gene>
    <name evidence="11" type="ORF">GA0070604_3832</name>
</gene>
<keyword evidence="6 11" id="KW-0418">Kinase</keyword>
<keyword evidence="3" id="KW-0597">Phosphoprotein</keyword>
<dbReference type="InterPro" id="IPR011712">
    <property type="entry name" value="Sig_transdc_His_kin_sub3_dim/P"/>
</dbReference>
<reference evidence="12" key="1">
    <citation type="submission" date="2016-06" db="EMBL/GenBank/DDBJ databases">
        <authorList>
            <person name="Varghese N."/>
            <person name="Submissions Spin"/>
        </authorList>
    </citation>
    <scope>NUCLEOTIDE SEQUENCE [LARGE SCALE GENOMIC DNA]</scope>
    <source>
        <strain evidence="12">DSM 44814</strain>
    </source>
</reference>
<evidence type="ECO:0000256" key="5">
    <source>
        <dbReference type="ARBA" id="ARBA00022741"/>
    </source>
</evidence>
<evidence type="ECO:0000256" key="7">
    <source>
        <dbReference type="ARBA" id="ARBA00022840"/>
    </source>
</evidence>
<protein>
    <recommendedName>
        <fullName evidence="2">histidine kinase</fullName>
        <ecNumber evidence="2">2.7.13.3</ecNumber>
    </recommendedName>
</protein>
<comment type="catalytic activity">
    <reaction evidence="1">
        <text>ATP + protein L-histidine = ADP + protein N-phospho-L-histidine.</text>
        <dbReference type="EC" id="2.7.13.3"/>
    </reaction>
</comment>
<dbReference type="Gene3D" id="3.30.565.10">
    <property type="entry name" value="Histidine kinase-like ATPase, C-terminal domain"/>
    <property type="match status" value="1"/>
</dbReference>
<dbReference type="Gene3D" id="3.30.450.40">
    <property type="match status" value="1"/>
</dbReference>
<dbReference type="GO" id="GO:0046983">
    <property type="term" value="F:protein dimerization activity"/>
    <property type="evidence" value="ECO:0007669"/>
    <property type="project" value="InterPro"/>
</dbReference>
<evidence type="ECO:0000259" key="10">
    <source>
        <dbReference type="SMART" id="SM00387"/>
    </source>
</evidence>
<feature type="transmembrane region" description="Helical" evidence="9">
    <location>
        <begin position="247"/>
        <end position="269"/>
    </location>
</feature>
<evidence type="ECO:0000256" key="4">
    <source>
        <dbReference type="ARBA" id="ARBA00022679"/>
    </source>
</evidence>
<name>A0A1C6UWM0_9ACTN</name>
<evidence type="ECO:0000313" key="11">
    <source>
        <dbReference type="EMBL" id="SCL58437.1"/>
    </source>
</evidence>
<keyword evidence="8" id="KW-0902">Two-component regulatory system</keyword>
<dbReference type="PANTHER" id="PTHR24421:SF10">
    <property type="entry name" value="NITRATE_NITRITE SENSOR PROTEIN NARQ"/>
    <property type="match status" value="1"/>
</dbReference>
<feature type="domain" description="Histidine kinase/HSP90-like ATPase" evidence="10">
    <location>
        <begin position="568"/>
        <end position="658"/>
    </location>
</feature>
<dbReference type="AlphaFoldDB" id="A0A1C6UWM0"/>
<evidence type="ECO:0000256" key="9">
    <source>
        <dbReference type="SAM" id="Phobius"/>
    </source>
</evidence>
<keyword evidence="5" id="KW-0547">Nucleotide-binding</keyword>
<evidence type="ECO:0000256" key="8">
    <source>
        <dbReference type="ARBA" id="ARBA00023012"/>
    </source>
</evidence>
<keyword evidence="9" id="KW-0472">Membrane</keyword>
<dbReference type="InterPro" id="IPR036890">
    <property type="entry name" value="HATPase_C_sf"/>
</dbReference>
<keyword evidence="9" id="KW-1133">Transmembrane helix</keyword>
<dbReference type="GO" id="GO:0016020">
    <property type="term" value="C:membrane"/>
    <property type="evidence" value="ECO:0007669"/>
    <property type="project" value="InterPro"/>
</dbReference>
<sequence>MSVQAAPQWAVRWPKVSKPSRTAWTIAAATLALAGAAALVELARANGVSATALPPPGEVPAEARDWLLALVCAPLGARIAAHAPRNVSGWLVLAVALMGAGTVASAAVSTPPTDWLRLWLWWPSYGLLVLVALLFPTGRPASPRWRPVVRTLAGALLVGVVGLISLASRAPGLLAGDRVVAPGWDTVAVLGATAALLIGTALAVASLVIRIVRASAPTRGPLLWAGVNSALLLGATVLDTIEGAPLIWLLGALAMPMAAVIGVLRYGLYEIDMLIHRSLQYGLLSAAVLAVYPVAVLLAARVMPPAAAAAVAVVVVALLPLRDYVRSLLRLGMYGLGARPHELVDLLNRRVGAAQLPEEVLATAVAAIGEGMKVPFVQVRLAGRPEPEATAGHQRPWSTTALPLTYQGQVIGELVVQQRSPDEAWSRREQRLLLGLVAQLGPSAASVRLTRELRAARERLVRTREEELRRLQRDLHDGVGPALSGARMLTAAARRHAGEPAVQQLLERVTQDLADASGELRHIVDGLRPPALDRGLQPALEAAVRRHQVPGLRVDLHVDSDLTDLPAAVEVAAYRLVDEALTNVVKHAQARHADVTVNRLPDRLGIEVTDDGTGPGSARAGGVGLDSMRQRCEELGGDCRVVAAEPGTRVRAELPIIEV</sequence>
<evidence type="ECO:0000256" key="2">
    <source>
        <dbReference type="ARBA" id="ARBA00012438"/>
    </source>
</evidence>
<dbReference type="RefSeq" id="WP_091119975.1">
    <property type="nucleotide sequence ID" value="NZ_FMHY01000002.1"/>
</dbReference>
<dbReference type="Pfam" id="PF02518">
    <property type="entry name" value="HATPase_c"/>
    <property type="match status" value="1"/>
</dbReference>
<evidence type="ECO:0000313" key="12">
    <source>
        <dbReference type="Proteomes" id="UP000199696"/>
    </source>
</evidence>
<dbReference type="GO" id="GO:0000155">
    <property type="term" value="F:phosphorelay sensor kinase activity"/>
    <property type="evidence" value="ECO:0007669"/>
    <property type="project" value="InterPro"/>
</dbReference>
<dbReference type="SMART" id="SM00387">
    <property type="entry name" value="HATPase_c"/>
    <property type="match status" value="1"/>
</dbReference>
<dbReference type="EC" id="2.7.13.3" evidence="2"/>
<dbReference type="OrthoDB" id="227596at2"/>
<evidence type="ECO:0000256" key="3">
    <source>
        <dbReference type="ARBA" id="ARBA00022553"/>
    </source>
</evidence>
<feature type="transmembrane region" description="Helical" evidence="9">
    <location>
        <begin position="119"/>
        <end position="136"/>
    </location>
</feature>
<dbReference type="Pfam" id="PF07730">
    <property type="entry name" value="HisKA_3"/>
    <property type="match status" value="1"/>
</dbReference>
<dbReference type="Gene3D" id="1.20.5.1930">
    <property type="match status" value="1"/>
</dbReference>
<dbReference type="SUPFAM" id="SSF55874">
    <property type="entry name" value="ATPase domain of HSP90 chaperone/DNA topoisomerase II/histidine kinase"/>
    <property type="match status" value="1"/>
</dbReference>
<dbReference type="SUPFAM" id="SSF55781">
    <property type="entry name" value="GAF domain-like"/>
    <property type="match status" value="1"/>
</dbReference>